<dbReference type="Proteomes" id="UP000019763">
    <property type="component" value="Unassembled WGS sequence"/>
</dbReference>
<name>A0A023B0Y8_GRENI</name>
<comment type="caution">
    <text evidence="2">The sequence shown here is derived from an EMBL/GenBank/DDBJ whole genome shotgun (WGS) entry which is preliminary data.</text>
</comment>
<accession>A0A023B0Y8</accession>
<dbReference type="AlphaFoldDB" id="A0A023B0Y8"/>
<proteinExistence type="predicted"/>
<dbReference type="EMBL" id="AFNH02001011">
    <property type="protein sequence ID" value="EZG45748.1"/>
    <property type="molecule type" value="Genomic_DNA"/>
</dbReference>
<evidence type="ECO:0000256" key="1">
    <source>
        <dbReference type="SAM" id="Phobius"/>
    </source>
</evidence>
<reference evidence="2" key="1">
    <citation type="submission" date="2013-12" db="EMBL/GenBank/DDBJ databases">
        <authorList>
            <person name="Omoto C.K."/>
            <person name="Sibley D."/>
            <person name="Venepally P."/>
            <person name="Hadjithomas M."/>
            <person name="Karamycheva S."/>
            <person name="Brunk B."/>
            <person name="Roos D."/>
            <person name="Caler E."/>
            <person name="Lorenzi H."/>
        </authorList>
    </citation>
    <scope>NUCLEOTIDE SEQUENCE</scope>
</reference>
<gene>
    <name evidence="2" type="ORF">GNI_136950</name>
</gene>
<protein>
    <submittedName>
        <fullName evidence="2">Transmembrane protein</fullName>
    </submittedName>
</protein>
<dbReference type="GeneID" id="22914878"/>
<feature type="transmembrane region" description="Helical" evidence="1">
    <location>
        <begin position="40"/>
        <end position="61"/>
    </location>
</feature>
<sequence>MGVQRQTVSAEPTVPAVGTKPCTIKERLMQITQTNGESKIALSLLSLASVMITVDMIGSLMSPYWRQTILSGLQGFAVTFGIFGILPLYLLKRRERHAAR</sequence>
<keyword evidence="1" id="KW-0472">Membrane</keyword>
<keyword evidence="3" id="KW-1185">Reference proteome</keyword>
<organism evidence="2 3">
    <name type="scientific">Gregarina niphandrodes</name>
    <name type="common">Septate eugregarine</name>
    <dbReference type="NCBI Taxonomy" id="110365"/>
    <lineage>
        <taxon>Eukaryota</taxon>
        <taxon>Sar</taxon>
        <taxon>Alveolata</taxon>
        <taxon>Apicomplexa</taxon>
        <taxon>Conoidasida</taxon>
        <taxon>Gregarinasina</taxon>
        <taxon>Eugregarinorida</taxon>
        <taxon>Gregarinidae</taxon>
        <taxon>Gregarina</taxon>
    </lineage>
</organism>
<dbReference type="VEuPathDB" id="CryptoDB:GNI_136950"/>
<dbReference type="RefSeq" id="XP_011132454.1">
    <property type="nucleotide sequence ID" value="XM_011134152.1"/>
</dbReference>
<evidence type="ECO:0000313" key="2">
    <source>
        <dbReference type="EMBL" id="EZG45748.1"/>
    </source>
</evidence>
<keyword evidence="1" id="KW-1133">Transmembrane helix</keyword>
<feature type="transmembrane region" description="Helical" evidence="1">
    <location>
        <begin position="73"/>
        <end position="91"/>
    </location>
</feature>
<keyword evidence="1 2" id="KW-0812">Transmembrane</keyword>
<evidence type="ECO:0000313" key="3">
    <source>
        <dbReference type="Proteomes" id="UP000019763"/>
    </source>
</evidence>